<dbReference type="InterPro" id="IPR010098">
    <property type="entry name" value="PFL2/GDeHydtase_fam"/>
</dbReference>
<dbReference type="Proteomes" id="UP000192343">
    <property type="component" value="Unassembled WGS sequence"/>
</dbReference>
<dbReference type="PROSITE" id="PS51149">
    <property type="entry name" value="GLY_RADICAL_2"/>
    <property type="match status" value="1"/>
</dbReference>
<evidence type="ECO:0000256" key="2">
    <source>
        <dbReference type="ARBA" id="ARBA00023239"/>
    </source>
</evidence>
<dbReference type="EMBL" id="MWQY01000004">
    <property type="protein sequence ID" value="ORC36889.1"/>
    <property type="molecule type" value="Genomic_DNA"/>
</dbReference>
<evidence type="ECO:0000256" key="3">
    <source>
        <dbReference type="PROSITE-ProRule" id="PRU00493"/>
    </source>
</evidence>
<feature type="domain" description="Glycine radical" evidence="4">
    <location>
        <begin position="665"/>
        <end position="786"/>
    </location>
</feature>
<accession>A0A1Y1S1T3</accession>
<organism evidence="6 7">
    <name type="scientific">Marispirochaeta aestuarii</name>
    <dbReference type="NCBI Taxonomy" id="1963862"/>
    <lineage>
        <taxon>Bacteria</taxon>
        <taxon>Pseudomonadati</taxon>
        <taxon>Spirochaetota</taxon>
        <taxon>Spirochaetia</taxon>
        <taxon>Spirochaetales</taxon>
        <taxon>Spirochaetaceae</taxon>
        <taxon>Marispirochaeta</taxon>
    </lineage>
</organism>
<evidence type="ECO:0000313" key="6">
    <source>
        <dbReference type="EMBL" id="ORC36889.1"/>
    </source>
</evidence>
<dbReference type="CDD" id="cd01677">
    <property type="entry name" value="PFL2_DhaB_BssA"/>
    <property type="match status" value="1"/>
</dbReference>
<dbReference type="GO" id="GO:0005829">
    <property type="term" value="C:cytosol"/>
    <property type="evidence" value="ECO:0007669"/>
    <property type="project" value="TreeGrafter"/>
</dbReference>
<feature type="modified residue" description="Glycine radical" evidence="3">
    <location>
        <position position="761"/>
    </location>
</feature>
<dbReference type="Pfam" id="PF01228">
    <property type="entry name" value="Gly_radical"/>
    <property type="match status" value="1"/>
</dbReference>
<evidence type="ECO:0008006" key="8">
    <source>
        <dbReference type="Google" id="ProtNLM"/>
    </source>
</evidence>
<dbReference type="InterPro" id="IPR004184">
    <property type="entry name" value="PFL_dom"/>
</dbReference>
<dbReference type="AlphaFoldDB" id="A0A1Y1S1T3"/>
<dbReference type="GO" id="GO:0016829">
    <property type="term" value="F:lyase activity"/>
    <property type="evidence" value="ECO:0007669"/>
    <property type="project" value="UniProtKB-KW"/>
</dbReference>
<evidence type="ECO:0000256" key="1">
    <source>
        <dbReference type="ARBA" id="ARBA00022818"/>
    </source>
</evidence>
<dbReference type="OrthoDB" id="9803969at2"/>
<name>A0A1Y1S1T3_9SPIO</name>
<dbReference type="NCBIfam" id="TIGR01774">
    <property type="entry name" value="PFL2-3"/>
    <property type="match status" value="1"/>
</dbReference>
<dbReference type="Pfam" id="PF02901">
    <property type="entry name" value="PFL-like"/>
    <property type="match status" value="1"/>
</dbReference>
<keyword evidence="7" id="KW-1185">Reference proteome</keyword>
<dbReference type="PANTHER" id="PTHR43641:SF2">
    <property type="entry name" value="DEHYDRATASE YBIW-RELATED"/>
    <property type="match status" value="1"/>
</dbReference>
<protein>
    <recommendedName>
        <fullName evidence="8">Formate C-acetyltransferase/glycerol dehydratase family glycyl radical enzyme</fullName>
    </recommendedName>
</protein>
<evidence type="ECO:0000313" key="7">
    <source>
        <dbReference type="Proteomes" id="UP000192343"/>
    </source>
</evidence>
<keyword evidence="2" id="KW-0456">Lyase</keyword>
<evidence type="ECO:0000259" key="5">
    <source>
        <dbReference type="PROSITE" id="PS51554"/>
    </source>
</evidence>
<dbReference type="InterPro" id="IPR051215">
    <property type="entry name" value="GRE"/>
</dbReference>
<reference evidence="6 7" key="1">
    <citation type="submission" date="2017-03" db="EMBL/GenBank/DDBJ databases">
        <title>Draft Genome sequence of Marispirochaeta sp. strain JC444.</title>
        <authorList>
            <person name="Shivani Y."/>
            <person name="Subhash Y."/>
            <person name="Sasikala C."/>
            <person name="Ramana C."/>
        </authorList>
    </citation>
    <scope>NUCLEOTIDE SEQUENCE [LARGE SCALE GENOMIC DNA]</scope>
    <source>
        <strain evidence="6 7">JC444</strain>
    </source>
</reference>
<dbReference type="RefSeq" id="WP_083048732.1">
    <property type="nucleotide sequence ID" value="NZ_MWQY01000004.1"/>
</dbReference>
<keyword evidence="1 3" id="KW-0556">Organic radical</keyword>
<evidence type="ECO:0000259" key="4">
    <source>
        <dbReference type="PROSITE" id="PS51149"/>
    </source>
</evidence>
<sequence length="787" mass="88833">MGISKRGQSLKDQVVSCTPSISAERAEIVTRSYKKYGHEDPLILRARALEDILDNKTLYILENDLLAGNQAPRPRCAEVFPEFSTRWILKELDDFEKRDSDIFTIDESVKGSLRNILPWWEGRCVQDRVLQLLPQEIESANRELVFILTSLSSGVGHIAVDYERCIRYGLRRIIDDSSRLEAALITDSQEAIEKRNFYRALRIVCEALIRFARRCSSYAQKLAAEETDPERRKELSGIAEICSRIPDEPARTFHEALQSFWFVHLVLQIESNGHSISPGRFDQYMYPWYRRDLDAGLLTRDRARELLENLWIKMNELIKLRDLTGSKAFGGYPLFQNLIVGGVDEYGRDASNELSYLCMEVTRDLKLPQPSFSVRWHAGTPRRFMTEAASVVKGGFGMPAFFNDEVIIPMMLDMGYSFDEARNYAEVGCVEPQTAGTTEGYYPSGFMNLSKVLELTLNNGTNPLTGNRIGVQTGKDFDNFADFHEAYLTQLGYFCDLMADAINCIDSVQGRYVPTPFCSCFVDDCLESGTDVRRGGARYNFSSPNVVALANVADALMVLKEAVFKEKKVSYGSLRTILRDNYDGNEVLRQRFLKNYPKYGNDNDEVDSFARDITLFLDKRFRRRKNVRGGCFFVGLQSISAHALFVNSLGATPDGRKMETLLADGGCSPAQGRDRLGPTAIACSVAKIDHFKVPNGTLLNIKLNPSLLETAEGIQHLITLIESYFTMKGQHVQFNVVSADVLRAAQKSPEEYGDLVVRVAGFSVYFVSIDRILQEDIIQRTEQSSFG</sequence>
<comment type="caution">
    <text evidence="6">The sequence shown here is derived from an EMBL/GenBank/DDBJ whole genome shotgun (WGS) entry which is preliminary data.</text>
</comment>
<dbReference type="PROSITE" id="PS51554">
    <property type="entry name" value="PFL"/>
    <property type="match status" value="1"/>
</dbReference>
<dbReference type="SUPFAM" id="SSF51998">
    <property type="entry name" value="PFL-like glycyl radical enzymes"/>
    <property type="match status" value="1"/>
</dbReference>
<proteinExistence type="predicted"/>
<gene>
    <name evidence="6" type="ORF">B4O97_04495</name>
</gene>
<dbReference type="Gene3D" id="3.20.70.20">
    <property type="match status" value="1"/>
</dbReference>
<dbReference type="PANTHER" id="PTHR43641">
    <property type="entry name" value="FORMATE ACETYLTRANSFERASE 3-RELATED"/>
    <property type="match status" value="1"/>
</dbReference>
<dbReference type="STRING" id="1963862.B4O97_04495"/>
<feature type="domain" description="PFL" evidence="5">
    <location>
        <begin position="5"/>
        <end position="657"/>
    </location>
</feature>
<dbReference type="InterPro" id="IPR001150">
    <property type="entry name" value="Gly_radical"/>
</dbReference>